<dbReference type="AlphaFoldDB" id="A0A7S0T2H9"/>
<evidence type="ECO:0000313" key="2">
    <source>
        <dbReference type="EMBL" id="CAD8720705.1"/>
    </source>
</evidence>
<reference evidence="2" key="1">
    <citation type="submission" date="2021-01" db="EMBL/GenBank/DDBJ databases">
        <authorList>
            <person name="Corre E."/>
            <person name="Pelletier E."/>
            <person name="Niang G."/>
            <person name="Scheremetjew M."/>
            <person name="Finn R."/>
            <person name="Kale V."/>
            <person name="Holt S."/>
            <person name="Cochrane G."/>
            <person name="Meng A."/>
            <person name="Brown T."/>
            <person name="Cohen L."/>
        </authorList>
    </citation>
    <scope>NUCLEOTIDE SEQUENCE</scope>
    <source>
        <strain evidence="2">SL-175</strain>
    </source>
</reference>
<gene>
    <name evidence="2" type="ORF">MANT1106_LOCUS19917</name>
</gene>
<protein>
    <submittedName>
        <fullName evidence="2">Uncharacterized protein</fullName>
    </submittedName>
</protein>
<name>A0A7S0T2H9_9CHLO</name>
<sequence>MRRLRGEQDKDEPVTATRVPLARNVPSGPAPARWSCDAELAVADRQVFTAAEDARECPEGARARAWSLPPSPMTIHRLGTHRAVVQTLDRGHRRRIEVVASREA</sequence>
<organism evidence="2">
    <name type="scientific">Mantoniella antarctica</name>
    <dbReference type="NCBI Taxonomy" id="81844"/>
    <lineage>
        <taxon>Eukaryota</taxon>
        <taxon>Viridiplantae</taxon>
        <taxon>Chlorophyta</taxon>
        <taxon>Mamiellophyceae</taxon>
        <taxon>Mamiellales</taxon>
        <taxon>Mamiellaceae</taxon>
        <taxon>Mantoniella</taxon>
    </lineage>
</organism>
<dbReference type="EMBL" id="HBFC01033528">
    <property type="protein sequence ID" value="CAD8720705.1"/>
    <property type="molecule type" value="Transcribed_RNA"/>
</dbReference>
<feature type="region of interest" description="Disordered" evidence="1">
    <location>
        <begin position="1"/>
        <end position="33"/>
    </location>
</feature>
<feature type="compositionally biased region" description="Basic and acidic residues" evidence="1">
    <location>
        <begin position="1"/>
        <end position="13"/>
    </location>
</feature>
<proteinExistence type="predicted"/>
<evidence type="ECO:0000256" key="1">
    <source>
        <dbReference type="SAM" id="MobiDB-lite"/>
    </source>
</evidence>
<accession>A0A7S0T2H9</accession>